<name>A0ABT1VV11_9PROT</name>
<sequence length="331" mass="35582">MADGSGHVPALAVGQRLVGMISNPRSHRHGRSVPSSTLVLRHPELLLFEPRDKPALDEALRTCALLGIRLLLVRGGDGTLRDVLSALPWAYGTHPPEIALIPSGNTNLAARALGLRPRGRDAVDDVLRAVQAGDGAFRRVECPVMEVRWNGDNPRRPIRGFLLGAAAFTAGKKLADDAVHRRGIHNGLAVALAVAIAIGTSLFRRSGIAAGNEMDIRADGHPALSGRHYLLLVTSLPRMMLGLWPFWGDGDAPLQSLAISAPPRRVWRLIPRVLMRRGSAQLTRQGLHSVRSHGIELRLDAPFVLDGELYEPGPDGVSVSCCGRIGFVTPA</sequence>
<keyword evidence="2" id="KW-0418">Kinase</keyword>
<organism evidence="2 3">
    <name type="scientific">Rhizosaccharibacter radicis</name>
    <dbReference type="NCBI Taxonomy" id="2782605"/>
    <lineage>
        <taxon>Bacteria</taxon>
        <taxon>Pseudomonadati</taxon>
        <taxon>Pseudomonadota</taxon>
        <taxon>Alphaproteobacteria</taxon>
        <taxon>Acetobacterales</taxon>
        <taxon>Acetobacteraceae</taxon>
        <taxon>Rhizosaccharibacter</taxon>
    </lineage>
</organism>
<dbReference type="SUPFAM" id="SSF111331">
    <property type="entry name" value="NAD kinase/diacylglycerol kinase-like"/>
    <property type="match status" value="1"/>
</dbReference>
<dbReference type="InterPro" id="IPR016064">
    <property type="entry name" value="NAD/diacylglycerol_kinase_sf"/>
</dbReference>
<comment type="caution">
    <text evidence="2">The sequence shown here is derived from an EMBL/GenBank/DDBJ whole genome shotgun (WGS) entry which is preliminary data.</text>
</comment>
<evidence type="ECO:0000313" key="2">
    <source>
        <dbReference type="EMBL" id="MCQ8240190.1"/>
    </source>
</evidence>
<dbReference type="RefSeq" id="WP_422918939.1">
    <property type="nucleotide sequence ID" value="NZ_JAMZEJ010000003.1"/>
</dbReference>
<evidence type="ECO:0000259" key="1">
    <source>
        <dbReference type="Pfam" id="PF00781"/>
    </source>
</evidence>
<accession>A0ABT1VV11</accession>
<dbReference type="InterPro" id="IPR001206">
    <property type="entry name" value="Diacylglycerol_kinase_cat_dom"/>
</dbReference>
<dbReference type="Pfam" id="PF00781">
    <property type="entry name" value="DAGK_cat"/>
    <property type="match status" value="1"/>
</dbReference>
<dbReference type="Gene3D" id="3.40.50.10330">
    <property type="entry name" value="Probable inorganic polyphosphate/atp-NAD kinase, domain 1"/>
    <property type="match status" value="1"/>
</dbReference>
<gene>
    <name evidence="2" type="ORF">NFI88_04955</name>
</gene>
<dbReference type="GO" id="GO:0016301">
    <property type="term" value="F:kinase activity"/>
    <property type="evidence" value="ECO:0007669"/>
    <property type="project" value="UniProtKB-KW"/>
</dbReference>
<keyword evidence="2" id="KW-0808">Transferase</keyword>
<dbReference type="EMBL" id="JAMZEJ010000003">
    <property type="protein sequence ID" value="MCQ8240190.1"/>
    <property type="molecule type" value="Genomic_DNA"/>
</dbReference>
<evidence type="ECO:0000313" key="3">
    <source>
        <dbReference type="Proteomes" id="UP001524547"/>
    </source>
</evidence>
<dbReference type="Proteomes" id="UP001524547">
    <property type="component" value="Unassembled WGS sequence"/>
</dbReference>
<dbReference type="InterPro" id="IPR017438">
    <property type="entry name" value="ATP-NAD_kinase_N"/>
</dbReference>
<proteinExistence type="predicted"/>
<protein>
    <submittedName>
        <fullName evidence="2">Acylglycerol kinase family protein</fullName>
    </submittedName>
</protein>
<keyword evidence="3" id="KW-1185">Reference proteome</keyword>
<feature type="domain" description="DAGKc" evidence="1">
    <location>
        <begin position="47"/>
        <end position="128"/>
    </location>
</feature>
<reference evidence="2 3" key="1">
    <citation type="submission" date="2022-06" db="EMBL/GenBank/DDBJ databases">
        <title>Rhizosaccharibacter gen. nov. sp. nov. KSS12, endophytic bacteria isolated from sugarcane.</title>
        <authorList>
            <person name="Pitiwittayakul N."/>
        </authorList>
    </citation>
    <scope>NUCLEOTIDE SEQUENCE [LARGE SCALE GENOMIC DNA]</scope>
    <source>
        <strain evidence="2 3">KSS12</strain>
    </source>
</reference>